<dbReference type="PANTHER" id="PTHR10039">
    <property type="entry name" value="AMELOGENIN"/>
    <property type="match status" value="1"/>
</dbReference>
<evidence type="ECO:0000256" key="1">
    <source>
        <dbReference type="ARBA" id="ARBA00022737"/>
    </source>
</evidence>
<proteinExistence type="predicted"/>
<dbReference type="STRING" id="2316362.A0A4Q2DTV4"/>
<sequence length="631" mass="70802">NARDVHFSGPTAFYNVGGSILSNHGYHRPVAELHAVLNPISEAIHTRDRKTSPPDAVCMDGTRRELIQNITDWADSEVQPNNHIYILAGYVGSGKSAISQTVSEVLQRGNRLGGSFFFFRGSEDRSKMTGRFVATLASQLVAAVPETIPFIDAALLSQPQLLQTSTSLAVQLHSLVLSPFKAVWSGASSSSPHLPQSQLPLVIVVDGLDECERDNVQVTVFINSILDFFRENPLVPLRFFIASRIEPHVARLIPYDELIYTDLGSSGSDKDIDFFFRASFKREIQRSRVVQAYIKDNGYEPWPSPKHFLSLSNHAKGSFILAAYMVQYVFDGSRKDGLTPMKRLPNALRIYPALDELYSQTFSRSQHLPFFSDIISTLTLSTMPLSISAIAELLSVESFDVLHVLATLQAIMQVPVTDQAPITLCHASLRDFLKDKRRSGPLFVAPTHHLLFSYRCFVQLVKRSSYGSLSNGGNTPVMAYSIKNCVSHWLSFVQERNDRVIGDIEEFIHGPTSEGVSPSRHMFLSSMFSWALFHRNFYLEVFVQNIPPIPRALIPYLFAEWPRQLALAVKYGPHNLVSSWLSQPIGPLLHCPQGLRWLMYSLEISEDEFMIFKNLVQRASSIIDIKVAFPI</sequence>
<evidence type="ECO:0000313" key="4">
    <source>
        <dbReference type="Proteomes" id="UP000290288"/>
    </source>
</evidence>
<feature type="domain" description="Nephrocystin 3-like N-terminal" evidence="2">
    <location>
        <begin position="68"/>
        <end position="244"/>
    </location>
</feature>
<organism evidence="3 4">
    <name type="scientific">Candolleomyces aberdarensis</name>
    <dbReference type="NCBI Taxonomy" id="2316362"/>
    <lineage>
        <taxon>Eukaryota</taxon>
        <taxon>Fungi</taxon>
        <taxon>Dikarya</taxon>
        <taxon>Basidiomycota</taxon>
        <taxon>Agaricomycotina</taxon>
        <taxon>Agaricomycetes</taxon>
        <taxon>Agaricomycetidae</taxon>
        <taxon>Agaricales</taxon>
        <taxon>Agaricineae</taxon>
        <taxon>Psathyrellaceae</taxon>
        <taxon>Candolleomyces</taxon>
    </lineage>
</organism>
<dbReference type="PANTHER" id="PTHR10039:SF15">
    <property type="entry name" value="NACHT DOMAIN-CONTAINING PROTEIN"/>
    <property type="match status" value="1"/>
</dbReference>
<protein>
    <recommendedName>
        <fullName evidence="2">Nephrocystin 3-like N-terminal domain-containing protein</fullName>
    </recommendedName>
</protein>
<dbReference type="Proteomes" id="UP000290288">
    <property type="component" value="Unassembled WGS sequence"/>
</dbReference>
<dbReference type="OrthoDB" id="5106486at2759"/>
<dbReference type="EMBL" id="SDEE01000052">
    <property type="protein sequence ID" value="RXW23091.1"/>
    <property type="molecule type" value="Genomic_DNA"/>
</dbReference>
<evidence type="ECO:0000313" key="3">
    <source>
        <dbReference type="EMBL" id="RXW23091.1"/>
    </source>
</evidence>
<dbReference type="Gene3D" id="3.40.50.300">
    <property type="entry name" value="P-loop containing nucleotide triphosphate hydrolases"/>
    <property type="match status" value="1"/>
</dbReference>
<keyword evidence="1" id="KW-0677">Repeat</keyword>
<dbReference type="InterPro" id="IPR056884">
    <property type="entry name" value="NPHP3-like_N"/>
</dbReference>
<keyword evidence="4" id="KW-1185">Reference proteome</keyword>
<name>A0A4Q2DTV4_9AGAR</name>
<reference evidence="3 4" key="1">
    <citation type="submission" date="2019-01" db="EMBL/GenBank/DDBJ databases">
        <title>Draft genome sequence of Psathyrella aberdarensis IHI B618.</title>
        <authorList>
            <person name="Buettner E."/>
            <person name="Kellner H."/>
        </authorList>
    </citation>
    <scope>NUCLEOTIDE SEQUENCE [LARGE SCALE GENOMIC DNA]</scope>
    <source>
        <strain evidence="3 4">IHI B618</strain>
    </source>
</reference>
<accession>A0A4Q2DTV4</accession>
<gene>
    <name evidence="3" type="ORF">EST38_g2756</name>
</gene>
<dbReference type="AlphaFoldDB" id="A0A4Q2DTV4"/>
<dbReference type="SUPFAM" id="SSF52540">
    <property type="entry name" value="P-loop containing nucleoside triphosphate hydrolases"/>
    <property type="match status" value="1"/>
</dbReference>
<dbReference type="InterPro" id="IPR027417">
    <property type="entry name" value="P-loop_NTPase"/>
</dbReference>
<feature type="non-terminal residue" evidence="3">
    <location>
        <position position="1"/>
    </location>
</feature>
<dbReference type="Pfam" id="PF24883">
    <property type="entry name" value="NPHP3_N"/>
    <property type="match status" value="1"/>
</dbReference>
<evidence type="ECO:0000259" key="2">
    <source>
        <dbReference type="Pfam" id="PF24883"/>
    </source>
</evidence>
<comment type="caution">
    <text evidence="3">The sequence shown here is derived from an EMBL/GenBank/DDBJ whole genome shotgun (WGS) entry which is preliminary data.</text>
</comment>